<organism evidence="2 3">
    <name type="scientific">Podospora pseudocomata</name>
    <dbReference type="NCBI Taxonomy" id="2093779"/>
    <lineage>
        <taxon>Eukaryota</taxon>
        <taxon>Fungi</taxon>
        <taxon>Dikarya</taxon>
        <taxon>Ascomycota</taxon>
        <taxon>Pezizomycotina</taxon>
        <taxon>Sordariomycetes</taxon>
        <taxon>Sordariomycetidae</taxon>
        <taxon>Sordariales</taxon>
        <taxon>Podosporaceae</taxon>
        <taxon>Podospora</taxon>
    </lineage>
</organism>
<dbReference type="Proteomes" id="UP001323405">
    <property type="component" value="Unassembled WGS sequence"/>
</dbReference>
<proteinExistence type="predicted"/>
<feature type="region of interest" description="Disordered" evidence="1">
    <location>
        <begin position="45"/>
        <end position="68"/>
    </location>
</feature>
<evidence type="ECO:0000256" key="1">
    <source>
        <dbReference type="SAM" id="MobiDB-lite"/>
    </source>
</evidence>
<evidence type="ECO:0000313" key="3">
    <source>
        <dbReference type="Proteomes" id="UP001323405"/>
    </source>
</evidence>
<reference evidence="2 3" key="1">
    <citation type="journal article" date="2023" name="bioRxiv">
        <title>High-quality genome assemblies of four members of thePodospora anserinaspecies complex.</title>
        <authorList>
            <person name="Ament-Velasquez S.L."/>
            <person name="Vogan A.A."/>
            <person name="Wallerman O."/>
            <person name="Hartmann F."/>
            <person name="Gautier V."/>
            <person name="Silar P."/>
            <person name="Giraud T."/>
            <person name="Johannesson H."/>
        </authorList>
    </citation>
    <scope>NUCLEOTIDE SEQUENCE [LARGE SCALE GENOMIC DNA]</scope>
    <source>
        <strain evidence="2 3">CBS 415.72m</strain>
    </source>
</reference>
<dbReference type="RefSeq" id="XP_062744230.1">
    <property type="nucleotide sequence ID" value="XM_062883453.1"/>
</dbReference>
<feature type="compositionally biased region" description="Polar residues" evidence="1">
    <location>
        <begin position="56"/>
        <end position="68"/>
    </location>
</feature>
<comment type="caution">
    <text evidence="2">The sequence shown here is derived from an EMBL/GenBank/DDBJ whole genome shotgun (WGS) entry which is preliminary data.</text>
</comment>
<dbReference type="GeneID" id="87903048"/>
<name>A0ABR0GHL6_9PEZI</name>
<sequence>MRAVADPTRQKFWKPSTDFDPSDFEVSTTVQRSNAMWGFSLGDSVAAPAPDEKPKSPQTAALNLNHTV</sequence>
<gene>
    <name evidence="2" type="ORF">QC762_0048090</name>
</gene>
<dbReference type="EMBL" id="JAFFHA010000005">
    <property type="protein sequence ID" value="KAK4655255.1"/>
    <property type="molecule type" value="Genomic_DNA"/>
</dbReference>
<protein>
    <submittedName>
        <fullName evidence="2">Uncharacterized protein</fullName>
    </submittedName>
</protein>
<keyword evidence="3" id="KW-1185">Reference proteome</keyword>
<accession>A0ABR0GHL6</accession>
<evidence type="ECO:0000313" key="2">
    <source>
        <dbReference type="EMBL" id="KAK4655255.1"/>
    </source>
</evidence>